<dbReference type="InterPro" id="IPR025315">
    <property type="entry name" value="DUF4220"/>
</dbReference>
<feature type="transmembrane region" description="Helical" evidence="1">
    <location>
        <begin position="44"/>
        <end position="66"/>
    </location>
</feature>
<feature type="transmembrane region" description="Helical" evidence="1">
    <location>
        <begin position="275"/>
        <end position="295"/>
    </location>
</feature>
<dbReference type="Pfam" id="PF04578">
    <property type="entry name" value="DUF594"/>
    <property type="match status" value="2"/>
</dbReference>
<feature type="transmembrane region" description="Helical" evidence="1">
    <location>
        <begin position="307"/>
        <end position="330"/>
    </location>
</feature>
<sequence length="1090" mass="126425">MEIFPAHVRHVWNEWELRTLVLISLTWQVILIICGSWRKHASGGFISFVVWVTYLSADWLATVSLGTLANDQGDAGKQDRNHALQALWAPFLLLHLGGPDTITAYALEDNTLWLRHLLGLLVQVSVAFYIYLRSWSSSALTFIAIPVFVSGIIKYAERTWVLRSASPDQLEDSLLSAPAIQAPKLNISYGDLEIEYVDKGYYLLPVLKRLYANLSLTYSEGQRAFRSVMGKEEKEDNKDGQQHSNYAFKLVEVQLGFLYDLLYTKATSIYSLPGLILRFISVLSIVSALASCVVLVDSRNYSSVDIYITYCLFIGAISLELYALVSLVFSDWTLRWLIKKQSSLQNFISWVLYHFQKRWSGKLAQHNLLNFCMKKRVISCIGSDFLFRSYFVLELYRQRAWKDADADLKQLIFQNLVEKQKEYDREGFDYNFLKKLLSCKGDNALLKNKCKDIGWSVEVEFDHSVLIWHIATNICYHSMPDKYKDHKREAEASKKISNYMLYLLLMRPVMLPKWIDRITHVRNTFREAIRILQRKHPSVKDAASASRVLIQMHTQSHQPLEQLSKEKRGKSLLHEGCRLASQIEDLGCSWEMICEVWIEMLAYAASQCDWTAHAQQLRRGGEFLTHVCLLMADLGLNEQFDIGRKGVTVESQNDGWGCTQATMTIRRRLCHSTIFYKMMVKKEHVEDEEDEEKQSPGFLYDLLYTKATTIYTLPGLILRFISVLSTVSALASCAVFLNVHAHEYSGVDISITYCLFIGAILLELYALVSLVFSDWTLNWLVNKQSSLQNFIRRALFLCQKRWSGELAQHNLLNFCIKKRVTRCLGNNFLFRSYFLMELYWQRTWEDVDTDLKQFIFIQLKRNQREYGQKKFDYNFLKELLSYKGDHALRFHGEIRWGVEVEFGHSILIWHIATDICYHSRKAAEYQMKKWEASKRISNYMLYLLLMRPFMLPKWINRITHIRNTFREAIRILQREQLSVKDAASASKLLIQMNTQSHRPLEQLRREKAGKSLLHEGCRLALQLQNIYISVTGGAHAQQLRRGGEFLTHVCLLMAELGLSKQFDIGRKESSVESQDDGWGCLKTRFLSSYK</sequence>
<proteinExistence type="predicted"/>
<feature type="domain" description="DUF4220" evidence="2">
    <location>
        <begin position="51"/>
        <end position="371"/>
    </location>
</feature>
<reference evidence="3 4" key="1">
    <citation type="submission" date="2019-01" db="EMBL/GenBank/DDBJ databases">
        <title>Sequencing of cultivated peanut Arachis hypogaea provides insights into genome evolution and oil improvement.</title>
        <authorList>
            <person name="Chen X."/>
        </authorList>
    </citation>
    <scope>NUCLEOTIDE SEQUENCE [LARGE SCALE GENOMIC DNA]</scope>
    <source>
        <strain evidence="4">cv. Fuhuasheng</strain>
        <tissue evidence="3">Leaves</tissue>
    </source>
</reference>
<keyword evidence="1" id="KW-0812">Transmembrane</keyword>
<evidence type="ECO:0000259" key="2">
    <source>
        <dbReference type="Pfam" id="PF13968"/>
    </source>
</evidence>
<accession>A0A445E9U0</accession>
<name>A0A445E9U0_ARAHY</name>
<evidence type="ECO:0000313" key="3">
    <source>
        <dbReference type="EMBL" id="RYR72079.1"/>
    </source>
</evidence>
<dbReference type="InterPro" id="IPR007658">
    <property type="entry name" value="DUF594"/>
</dbReference>
<dbReference type="EMBL" id="SDMP01000002">
    <property type="protein sequence ID" value="RYR72079.1"/>
    <property type="molecule type" value="Genomic_DNA"/>
</dbReference>
<feature type="transmembrane region" description="Helical" evidence="1">
    <location>
        <begin position="716"/>
        <end position="737"/>
    </location>
</feature>
<keyword evidence="1" id="KW-1133">Transmembrane helix</keyword>
<feature type="transmembrane region" description="Helical" evidence="1">
    <location>
        <begin position="20"/>
        <end position="37"/>
    </location>
</feature>
<evidence type="ECO:0000313" key="4">
    <source>
        <dbReference type="Proteomes" id="UP000289738"/>
    </source>
</evidence>
<keyword evidence="4" id="KW-1185">Reference proteome</keyword>
<dbReference type="STRING" id="3818.A0A445E9U0"/>
<dbReference type="AlphaFoldDB" id="A0A445E9U0"/>
<organism evidence="3 4">
    <name type="scientific">Arachis hypogaea</name>
    <name type="common">Peanut</name>
    <dbReference type="NCBI Taxonomy" id="3818"/>
    <lineage>
        <taxon>Eukaryota</taxon>
        <taxon>Viridiplantae</taxon>
        <taxon>Streptophyta</taxon>
        <taxon>Embryophyta</taxon>
        <taxon>Tracheophyta</taxon>
        <taxon>Spermatophyta</taxon>
        <taxon>Magnoliopsida</taxon>
        <taxon>eudicotyledons</taxon>
        <taxon>Gunneridae</taxon>
        <taxon>Pentapetalae</taxon>
        <taxon>rosids</taxon>
        <taxon>fabids</taxon>
        <taxon>Fabales</taxon>
        <taxon>Fabaceae</taxon>
        <taxon>Papilionoideae</taxon>
        <taxon>50 kb inversion clade</taxon>
        <taxon>dalbergioids sensu lato</taxon>
        <taxon>Dalbergieae</taxon>
        <taxon>Pterocarpus clade</taxon>
        <taxon>Arachis</taxon>
    </lineage>
</organism>
<dbReference type="Pfam" id="PF13968">
    <property type="entry name" value="DUF4220"/>
    <property type="match status" value="2"/>
</dbReference>
<gene>
    <name evidence="3" type="ORF">Ahy_A02g006276</name>
</gene>
<dbReference type="PANTHER" id="PTHR31325">
    <property type="entry name" value="OS01G0798800 PROTEIN-RELATED"/>
    <property type="match status" value="1"/>
</dbReference>
<comment type="caution">
    <text evidence="3">The sequence shown here is derived from an EMBL/GenBank/DDBJ whole genome shotgun (WGS) entry which is preliminary data.</text>
</comment>
<feature type="transmembrane region" description="Helical" evidence="1">
    <location>
        <begin position="749"/>
        <end position="772"/>
    </location>
</feature>
<feature type="transmembrane region" description="Helical" evidence="1">
    <location>
        <begin position="138"/>
        <end position="156"/>
    </location>
</feature>
<evidence type="ECO:0000256" key="1">
    <source>
        <dbReference type="SAM" id="Phobius"/>
    </source>
</evidence>
<keyword evidence="1" id="KW-0472">Membrane</keyword>
<feature type="domain" description="DUF4220" evidence="2">
    <location>
        <begin position="697"/>
        <end position="814"/>
    </location>
</feature>
<protein>
    <recommendedName>
        <fullName evidence="2">DUF4220 domain-containing protein</fullName>
    </recommendedName>
</protein>
<dbReference type="Proteomes" id="UP000289738">
    <property type="component" value="Chromosome A02"/>
</dbReference>